<keyword evidence="1" id="KW-1133">Transmembrane helix</keyword>
<dbReference type="Proteomes" id="UP000501982">
    <property type="component" value="Chromosome"/>
</dbReference>
<name>A0A7L5EEC5_PARDI</name>
<feature type="transmembrane region" description="Helical" evidence="1">
    <location>
        <begin position="29"/>
        <end position="48"/>
    </location>
</feature>
<dbReference type="InterPro" id="IPR049458">
    <property type="entry name" value="EpsG-like"/>
</dbReference>
<evidence type="ECO:0000313" key="2">
    <source>
        <dbReference type="EMBL" id="QJE28430.1"/>
    </source>
</evidence>
<feature type="transmembrane region" description="Helical" evidence="1">
    <location>
        <begin position="166"/>
        <end position="190"/>
    </location>
</feature>
<dbReference type="AlphaFoldDB" id="A0A7L5EEC5"/>
<accession>A0A7L5EEC5</accession>
<protein>
    <submittedName>
        <fullName evidence="2">EpsG family protein</fullName>
    </submittedName>
</protein>
<dbReference type="RefSeq" id="WP_170105587.1">
    <property type="nucleotide sequence ID" value="NZ_CP051672.1"/>
</dbReference>
<evidence type="ECO:0000256" key="1">
    <source>
        <dbReference type="SAM" id="Phobius"/>
    </source>
</evidence>
<keyword evidence="1" id="KW-0472">Membrane</keyword>
<feature type="transmembrane region" description="Helical" evidence="1">
    <location>
        <begin position="245"/>
        <end position="265"/>
    </location>
</feature>
<proteinExistence type="predicted"/>
<dbReference type="EMBL" id="CP051672">
    <property type="protein sequence ID" value="QJE28430.1"/>
    <property type="molecule type" value="Genomic_DNA"/>
</dbReference>
<feature type="transmembrane region" description="Helical" evidence="1">
    <location>
        <begin position="97"/>
        <end position="116"/>
    </location>
</feature>
<keyword evidence="1" id="KW-0812">Transmembrane</keyword>
<feature type="transmembrane region" description="Helical" evidence="1">
    <location>
        <begin position="277"/>
        <end position="294"/>
    </location>
</feature>
<feature type="transmembrane region" description="Helical" evidence="1">
    <location>
        <begin position="6"/>
        <end position="22"/>
    </location>
</feature>
<evidence type="ECO:0000313" key="3">
    <source>
        <dbReference type="Proteomes" id="UP000501982"/>
    </source>
</evidence>
<organism evidence="2 3">
    <name type="scientific">Parabacteroides distasonis</name>
    <dbReference type="NCBI Taxonomy" id="823"/>
    <lineage>
        <taxon>Bacteria</taxon>
        <taxon>Pseudomonadati</taxon>
        <taxon>Bacteroidota</taxon>
        <taxon>Bacteroidia</taxon>
        <taxon>Bacteroidales</taxon>
        <taxon>Tannerellaceae</taxon>
        <taxon>Parabacteroides</taxon>
    </lineage>
</organism>
<sequence>MEYIVPFVLLIICMVLFEIVYPNKFASKFFFVVFVIYFSILMALRYRVGGDTLAYMSSYSRIPTLDKLELQDLLYTISDPLYVLLCSISKSIHPSFYVFQIIHSIILNVSVSVFLMRYSKMLLFSFVLFLFSNYLYFSTEILRESLAVCVFLFAFKYLFNRMYLKYYLCCIVAFGFHVSAIILFFIPLYMSFNIKTKLYINMLFFLFLLLLKDVVFDFFVQNVLPVNIASKRSIIEEDQEKTLNWIIGSLIRQVIIPLVFVFIYRKVLRKTSWLDDVIILYVFLGIGSVFYQTIFYRFSNYIILFYMLLLSNLFYDIFVVRNRCLFSFLCVSVFVLFFLCLSWRNHMSDYSFIKNGFIRYQIWYPYYSIFDEQMSANREIYIYRRDL</sequence>
<feature type="transmembrane region" description="Helical" evidence="1">
    <location>
        <begin position="301"/>
        <end position="319"/>
    </location>
</feature>
<feature type="transmembrane region" description="Helical" evidence="1">
    <location>
        <begin position="202"/>
        <end position="224"/>
    </location>
</feature>
<dbReference type="Pfam" id="PF14897">
    <property type="entry name" value="EpsG"/>
    <property type="match status" value="1"/>
</dbReference>
<gene>
    <name evidence="2" type="ORF">HHO38_08820</name>
</gene>
<feature type="transmembrane region" description="Helical" evidence="1">
    <location>
        <begin position="325"/>
        <end position="343"/>
    </location>
</feature>
<feature type="transmembrane region" description="Helical" evidence="1">
    <location>
        <begin position="121"/>
        <end position="137"/>
    </location>
</feature>
<reference evidence="2 3" key="1">
    <citation type="submission" date="2020-04" db="EMBL/GenBank/DDBJ databases">
        <title>Complete Genomes and Methylome analysis of CBBP consortium that reverse antibiotic-induced susceptibility to vancomycin-resistant Enterococcus faecium infection.</title>
        <authorList>
            <person name="Fomenkov A."/>
            <person name="Zhang Z."/>
            <person name="Pamer E."/>
            <person name="Roberts R.J."/>
        </authorList>
    </citation>
    <scope>NUCLEOTIDE SEQUENCE [LARGE SCALE GENOMIC DNA]</scope>
    <source>
        <strain evidence="3">CBBP</strain>
    </source>
</reference>